<dbReference type="GO" id="GO:0046872">
    <property type="term" value="F:metal ion binding"/>
    <property type="evidence" value="ECO:0007669"/>
    <property type="project" value="UniProtKB-KW"/>
</dbReference>
<dbReference type="RefSeq" id="WP_168442083.1">
    <property type="nucleotide sequence ID" value="NZ_CAAHFG010000001.1"/>
</dbReference>
<evidence type="ECO:0000313" key="10">
    <source>
        <dbReference type="Proteomes" id="UP000366872"/>
    </source>
</evidence>
<evidence type="ECO:0000256" key="2">
    <source>
        <dbReference type="ARBA" id="ARBA00008779"/>
    </source>
</evidence>
<feature type="signal peptide" evidence="7">
    <location>
        <begin position="1"/>
        <end position="35"/>
    </location>
</feature>
<reference evidence="9 10" key="1">
    <citation type="submission" date="2019-04" db="EMBL/GenBank/DDBJ databases">
        <authorList>
            <person name="Van Vliet M D."/>
        </authorList>
    </citation>
    <scope>NUCLEOTIDE SEQUENCE [LARGE SCALE GENOMIC DNA]</scope>
    <source>
        <strain evidence="9 10">F1</strain>
    </source>
</reference>
<dbReference type="InterPro" id="IPR017850">
    <property type="entry name" value="Alkaline_phosphatase_core_sf"/>
</dbReference>
<comment type="cofactor">
    <cofactor evidence="1">
        <name>Ca(2+)</name>
        <dbReference type="ChEBI" id="CHEBI:29108"/>
    </cofactor>
</comment>
<organism evidence="9 10">
    <name type="scientific">Pontiella desulfatans</name>
    <dbReference type="NCBI Taxonomy" id="2750659"/>
    <lineage>
        <taxon>Bacteria</taxon>
        <taxon>Pseudomonadati</taxon>
        <taxon>Kiritimatiellota</taxon>
        <taxon>Kiritimatiellia</taxon>
        <taxon>Kiritimatiellales</taxon>
        <taxon>Pontiellaceae</taxon>
        <taxon>Pontiella</taxon>
    </lineage>
</organism>
<feature type="domain" description="Sulfatase N-terminal" evidence="8">
    <location>
        <begin position="45"/>
        <end position="447"/>
    </location>
</feature>
<dbReference type="GO" id="GO:0005737">
    <property type="term" value="C:cytoplasm"/>
    <property type="evidence" value="ECO:0007669"/>
    <property type="project" value="TreeGrafter"/>
</dbReference>
<keyword evidence="6" id="KW-0106">Calcium</keyword>
<keyword evidence="3" id="KW-0479">Metal-binding</keyword>
<proteinExistence type="inferred from homology"/>
<dbReference type="Gene3D" id="3.40.720.10">
    <property type="entry name" value="Alkaline Phosphatase, subunit A"/>
    <property type="match status" value="1"/>
</dbReference>
<dbReference type="CDD" id="cd16030">
    <property type="entry name" value="iduronate-2-sulfatase"/>
    <property type="match status" value="1"/>
</dbReference>
<evidence type="ECO:0000256" key="7">
    <source>
        <dbReference type="SAM" id="SignalP"/>
    </source>
</evidence>
<keyword evidence="10" id="KW-1185">Reference proteome</keyword>
<gene>
    <name evidence="9" type="primary">betC_24</name>
    <name evidence="9" type="ORF">PDESU_01666</name>
</gene>
<dbReference type="EMBL" id="CAAHFG010000001">
    <property type="protein sequence ID" value="VGO13112.1"/>
    <property type="molecule type" value="Genomic_DNA"/>
</dbReference>
<keyword evidence="4 7" id="KW-0732">Signal</keyword>
<dbReference type="Pfam" id="PF00884">
    <property type="entry name" value="Sulfatase"/>
    <property type="match status" value="1"/>
</dbReference>
<dbReference type="InterPro" id="IPR035874">
    <property type="entry name" value="IDS"/>
</dbReference>
<sequence>MKFEYSHHIAPGATRRIACAASALALLLPLAPAQASSEPTEKTMNLLFIICDDLNNLVRGPNAHPQTQTPNMDRLAQRGVSFVNAQANAPLCAPSRYSLTTGLYPHTLGVNEFVFIPWNKLPNANRTVTYMDFMKERGYHVYGAGKVFHNHSDKRDAFTWPDGSDHLHSVANWGPWPWNGSKKGRSDWGWSTPHPNLPGTFTHDSAYAPLSDIPEFPADPGNNVAGAKGWYIDRRDGKLCQPFHYNGPDDRDLMPDEANAEWVNGLLKGKVKEPFMISLGMNRPHTPMYAPKKYFDRFPLDTIELPEVADNDLADVATDMLRDAPGRAWGFIKYDHVTNKDNCNGDGINRWKEWIQAYLANVAFVDDQIGKVLDTLEESGLSENTIVIVTSDNGYHMGQKQYMHKNTLWEESCNIPLIAAGPGVAKGKSCEKPVSLIDLYPTFLDFASIHEDPYANDEHFALEGTSLRPLLANPASTNWPGPAVALSEISGLPHPGGTPFIQRMTKEDFHYSVRSKKYRYIRTKSGQEELYNQIEDPHGWENLAGNPDSKGVLNDHRRQLKLMLSAREGDQGAAK</sequence>
<evidence type="ECO:0000256" key="3">
    <source>
        <dbReference type="ARBA" id="ARBA00022723"/>
    </source>
</evidence>
<accession>A0A6C2TZL5</accession>
<dbReference type="SUPFAM" id="SSF53649">
    <property type="entry name" value="Alkaline phosphatase-like"/>
    <property type="match status" value="1"/>
</dbReference>
<evidence type="ECO:0000259" key="8">
    <source>
        <dbReference type="Pfam" id="PF00884"/>
    </source>
</evidence>
<dbReference type="Proteomes" id="UP000366872">
    <property type="component" value="Unassembled WGS sequence"/>
</dbReference>
<evidence type="ECO:0000313" key="9">
    <source>
        <dbReference type="EMBL" id="VGO13112.1"/>
    </source>
</evidence>
<keyword evidence="5" id="KW-0378">Hydrolase</keyword>
<comment type="similarity">
    <text evidence="2">Belongs to the sulfatase family.</text>
</comment>
<protein>
    <submittedName>
        <fullName evidence="9">Choline-sulfatase</fullName>
    </submittedName>
</protein>
<dbReference type="PANTHER" id="PTHR45953:SF1">
    <property type="entry name" value="IDURONATE 2-SULFATASE"/>
    <property type="match status" value="1"/>
</dbReference>
<dbReference type="AlphaFoldDB" id="A0A6C2TZL5"/>
<feature type="chain" id="PRO_5028990484" evidence="7">
    <location>
        <begin position="36"/>
        <end position="575"/>
    </location>
</feature>
<dbReference type="InterPro" id="IPR000917">
    <property type="entry name" value="Sulfatase_N"/>
</dbReference>
<dbReference type="PANTHER" id="PTHR45953">
    <property type="entry name" value="IDURONATE 2-SULFATASE"/>
    <property type="match status" value="1"/>
</dbReference>
<name>A0A6C2TZL5_PONDE</name>
<dbReference type="GO" id="GO:0004423">
    <property type="term" value="F:iduronate-2-sulfatase activity"/>
    <property type="evidence" value="ECO:0007669"/>
    <property type="project" value="InterPro"/>
</dbReference>
<evidence type="ECO:0000256" key="6">
    <source>
        <dbReference type="ARBA" id="ARBA00022837"/>
    </source>
</evidence>
<evidence type="ECO:0000256" key="4">
    <source>
        <dbReference type="ARBA" id="ARBA00022729"/>
    </source>
</evidence>
<evidence type="ECO:0000256" key="5">
    <source>
        <dbReference type="ARBA" id="ARBA00022801"/>
    </source>
</evidence>
<evidence type="ECO:0000256" key="1">
    <source>
        <dbReference type="ARBA" id="ARBA00001913"/>
    </source>
</evidence>